<organism evidence="1 2">
    <name type="scientific">SAR92 bacterium BACL26 MAG-121220-bin70</name>
    <dbReference type="NCBI Taxonomy" id="1655626"/>
    <lineage>
        <taxon>Bacteria</taxon>
        <taxon>Pseudomonadati</taxon>
        <taxon>Pseudomonadota</taxon>
        <taxon>Gammaproteobacteria</taxon>
        <taxon>Cellvibrionales</taxon>
        <taxon>Porticoccaceae</taxon>
        <taxon>SAR92 clade</taxon>
    </lineage>
</organism>
<reference evidence="1 2" key="1">
    <citation type="submission" date="2015-10" db="EMBL/GenBank/DDBJ databases">
        <title>Metagenome-Assembled Genomes uncover a global brackish microbiome.</title>
        <authorList>
            <person name="Hugerth L.W."/>
            <person name="Larsson J."/>
            <person name="Alneberg J."/>
            <person name="Lindh M.V."/>
            <person name="Legrand C."/>
            <person name="Pinhassi J."/>
            <person name="Andersson A.F."/>
        </authorList>
    </citation>
    <scope>NUCLEOTIDE SEQUENCE [LARGE SCALE GENOMIC DNA]</scope>
    <source>
        <strain evidence="1">BACL26 MAG-121220-bin70</strain>
    </source>
</reference>
<protein>
    <submittedName>
        <fullName evidence="1">Uncharacterized protein</fullName>
    </submittedName>
</protein>
<evidence type="ECO:0000313" key="2">
    <source>
        <dbReference type="Proteomes" id="UP000051213"/>
    </source>
</evidence>
<gene>
    <name evidence="1" type="ORF">ABS24_07720</name>
</gene>
<comment type="caution">
    <text evidence="1">The sequence shown here is derived from an EMBL/GenBank/DDBJ whole genome shotgun (WGS) entry which is preliminary data.</text>
</comment>
<dbReference type="AlphaFoldDB" id="A0A0R2UIW5"/>
<proteinExistence type="predicted"/>
<dbReference type="Proteomes" id="UP000051213">
    <property type="component" value="Unassembled WGS sequence"/>
</dbReference>
<name>A0A0R2UIW5_9GAMM</name>
<dbReference type="EMBL" id="LICA01000010">
    <property type="protein sequence ID" value="KRO97248.1"/>
    <property type="molecule type" value="Genomic_DNA"/>
</dbReference>
<sequence length="69" mass="7517">MYPVEGRKRLAYVWDAVHENKAGLIVRSQGLIDSNDDVYISGSIKEADYGVFRKGDAYLDPITGGVVGA</sequence>
<accession>A0A0R2UIW5</accession>
<evidence type="ECO:0000313" key="1">
    <source>
        <dbReference type="EMBL" id="KRO97248.1"/>
    </source>
</evidence>